<organism evidence="1 2">
    <name type="scientific">Choiromyces venosus 120613-1</name>
    <dbReference type="NCBI Taxonomy" id="1336337"/>
    <lineage>
        <taxon>Eukaryota</taxon>
        <taxon>Fungi</taxon>
        <taxon>Dikarya</taxon>
        <taxon>Ascomycota</taxon>
        <taxon>Pezizomycotina</taxon>
        <taxon>Pezizomycetes</taxon>
        <taxon>Pezizales</taxon>
        <taxon>Tuberaceae</taxon>
        <taxon>Choiromyces</taxon>
    </lineage>
</organism>
<accession>A0A3N4JAQ5</accession>
<dbReference type="AlphaFoldDB" id="A0A3N4JAQ5"/>
<name>A0A3N4JAQ5_9PEZI</name>
<sequence length="82" mass="9211">MLKLFPLSTKEPSPLRSLMVAFSPFNFWPSQNSSFPFPLSPLLSLLRTSQGLLVHHDAGQSYYLSLPPSVDGMSGYHCHYCH</sequence>
<dbReference type="Proteomes" id="UP000276215">
    <property type="component" value="Unassembled WGS sequence"/>
</dbReference>
<evidence type="ECO:0000313" key="2">
    <source>
        <dbReference type="Proteomes" id="UP000276215"/>
    </source>
</evidence>
<reference evidence="1 2" key="1">
    <citation type="journal article" date="2018" name="Nat. Ecol. Evol.">
        <title>Pezizomycetes genomes reveal the molecular basis of ectomycorrhizal truffle lifestyle.</title>
        <authorList>
            <person name="Murat C."/>
            <person name="Payen T."/>
            <person name="Noel B."/>
            <person name="Kuo A."/>
            <person name="Morin E."/>
            <person name="Chen J."/>
            <person name="Kohler A."/>
            <person name="Krizsan K."/>
            <person name="Balestrini R."/>
            <person name="Da Silva C."/>
            <person name="Montanini B."/>
            <person name="Hainaut M."/>
            <person name="Levati E."/>
            <person name="Barry K.W."/>
            <person name="Belfiori B."/>
            <person name="Cichocki N."/>
            <person name="Clum A."/>
            <person name="Dockter R.B."/>
            <person name="Fauchery L."/>
            <person name="Guy J."/>
            <person name="Iotti M."/>
            <person name="Le Tacon F."/>
            <person name="Lindquist E.A."/>
            <person name="Lipzen A."/>
            <person name="Malagnac F."/>
            <person name="Mello A."/>
            <person name="Molinier V."/>
            <person name="Miyauchi S."/>
            <person name="Poulain J."/>
            <person name="Riccioni C."/>
            <person name="Rubini A."/>
            <person name="Sitrit Y."/>
            <person name="Splivallo R."/>
            <person name="Traeger S."/>
            <person name="Wang M."/>
            <person name="Zifcakova L."/>
            <person name="Wipf D."/>
            <person name="Zambonelli A."/>
            <person name="Paolocci F."/>
            <person name="Nowrousian M."/>
            <person name="Ottonello S."/>
            <person name="Baldrian P."/>
            <person name="Spatafora J.W."/>
            <person name="Henrissat B."/>
            <person name="Nagy L.G."/>
            <person name="Aury J.M."/>
            <person name="Wincker P."/>
            <person name="Grigoriev I.V."/>
            <person name="Bonfante P."/>
            <person name="Martin F.M."/>
        </authorList>
    </citation>
    <scope>NUCLEOTIDE SEQUENCE [LARGE SCALE GENOMIC DNA]</scope>
    <source>
        <strain evidence="1 2">120613-1</strain>
    </source>
</reference>
<proteinExistence type="predicted"/>
<keyword evidence="2" id="KW-1185">Reference proteome</keyword>
<evidence type="ECO:0000313" key="1">
    <source>
        <dbReference type="EMBL" id="RPA95363.1"/>
    </source>
</evidence>
<dbReference type="EMBL" id="ML120427">
    <property type="protein sequence ID" value="RPA95363.1"/>
    <property type="molecule type" value="Genomic_DNA"/>
</dbReference>
<gene>
    <name evidence="1" type="ORF">L873DRAFT_1813075</name>
</gene>
<protein>
    <submittedName>
        <fullName evidence="1">Uncharacterized protein</fullName>
    </submittedName>
</protein>